<dbReference type="EMBL" id="JANBUN010004057">
    <property type="protein sequence ID" value="KAJ2788498.1"/>
    <property type="molecule type" value="Genomic_DNA"/>
</dbReference>
<keyword evidence="2" id="KW-1185">Reference proteome</keyword>
<evidence type="ECO:0000313" key="1">
    <source>
        <dbReference type="EMBL" id="KAJ2788498.1"/>
    </source>
</evidence>
<comment type="caution">
    <text evidence="1">The sequence shown here is derived from an EMBL/GenBank/DDBJ whole genome shotgun (WGS) entry which is preliminary data.</text>
</comment>
<feature type="non-terminal residue" evidence="1">
    <location>
        <position position="256"/>
    </location>
</feature>
<name>A0ACC1KE24_9FUNG</name>
<sequence length="256" mass="27315">RILEKFSVPMLSAATAARRAAVRARTRAHARALSAWAQVEMGPPDAILGITEAFRRDTDPRKMNLGVGAYRTDEGKPYVLRSVKKAEAALLAQSLDKEYLPITGLAKFTAAAAELAYGAGSPVLGRLAATQSISGTGALRIGGAFLARFRAASPTVHLPTPTWGNHAAVFRDCGLKVASYRYYDPATGGLNLPAMLEDLRALPAGSTVLLHACAHNPTGVDPTPAQWREIQAVVEEREHLAFFDMAYQGFATGDAD</sequence>
<reference evidence="1" key="1">
    <citation type="submission" date="2022-07" db="EMBL/GenBank/DDBJ databases">
        <title>Phylogenomic reconstructions and comparative analyses of Kickxellomycotina fungi.</title>
        <authorList>
            <person name="Reynolds N.K."/>
            <person name="Stajich J.E."/>
            <person name="Barry K."/>
            <person name="Grigoriev I.V."/>
            <person name="Crous P."/>
            <person name="Smith M.E."/>
        </authorList>
    </citation>
    <scope>NUCLEOTIDE SEQUENCE</scope>
    <source>
        <strain evidence="1">BCRC 34780</strain>
    </source>
</reference>
<keyword evidence="1" id="KW-0808">Transferase</keyword>
<gene>
    <name evidence="1" type="primary">AAT1</name>
    <name evidence="1" type="ORF">H4R21_006990</name>
</gene>
<evidence type="ECO:0000313" key="2">
    <source>
        <dbReference type="Proteomes" id="UP001140087"/>
    </source>
</evidence>
<organism evidence="1 2">
    <name type="scientific">Coemansia helicoidea</name>
    <dbReference type="NCBI Taxonomy" id="1286919"/>
    <lineage>
        <taxon>Eukaryota</taxon>
        <taxon>Fungi</taxon>
        <taxon>Fungi incertae sedis</taxon>
        <taxon>Zoopagomycota</taxon>
        <taxon>Kickxellomycotina</taxon>
        <taxon>Kickxellomycetes</taxon>
        <taxon>Kickxellales</taxon>
        <taxon>Kickxellaceae</taxon>
        <taxon>Coemansia</taxon>
    </lineage>
</organism>
<accession>A0ACC1KE24</accession>
<protein>
    <submittedName>
        <fullName evidence="1">Aspartate transaminase aat1</fullName>
        <ecNumber evidence="1">2.6.1.1</ecNumber>
    </submittedName>
</protein>
<keyword evidence="1" id="KW-0032">Aminotransferase</keyword>
<proteinExistence type="predicted"/>
<dbReference type="EC" id="2.6.1.1" evidence="1"/>
<dbReference type="Proteomes" id="UP001140087">
    <property type="component" value="Unassembled WGS sequence"/>
</dbReference>
<feature type="non-terminal residue" evidence="1">
    <location>
        <position position="1"/>
    </location>
</feature>